<keyword evidence="8" id="KW-1185">Reference proteome</keyword>
<proteinExistence type="predicted"/>
<accession>A0A139GWU8</accession>
<dbReference type="OrthoDB" id="8062037at2759"/>
<evidence type="ECO:0000256" key="1">
    <source>
        <dbReference type="ARBA" id="ARBA00022723"/>
    </source>
</evidence>
<dbReference type="Proteomes" id="UP000070133">
    <property type="component" value="Unassembled WGS sequence"/>
</dbReference>
<feature type="compositionally biased region" description="Polar residues" evidence="5">
    <location>
        <begin position="62"/>
        <end position="71"/>
    </location>
</feature>
<feature type="region of interest" description="Disordered" evidence="5">
    <location>
        <begin position="146"/>
        <end position="184"/>
    </location>
</feature>
<feature type="region of interest" description="Disordered" evidence="5">
    <location>
        <begin position="1"/>
        <end position="48"/>
    </location>
</feature>
<evidence type="ECO:0000313" key="7">
    <source>
        <dbReference type="EMBL" id="KXS94673.1"/>
    </source>
</evidence>
<comment type="caution">
    <text evidence="7">The sequence shown here is derived from an EMBL/GenBank/DDBJ whole genome shotgun (WGS) entry which is preliminary data.</text>
</comment>
<feature type="region of interest" description="Disordered" evidence="5">
    <location>
        <begin position="62"/>
        <end position="83"/>
    </location>
</feature>
<organism evidence="7 8">
    <name type="scientific">Pseudocercospora eumusae</name>
    <dbReference type="NCBI Taxonomy" id="321146"/>
    <lineage>
        <taxon>Eukaryota</taxon>
        <taxon>Fungi</taxon>
        <taxon>Dikarya</taxon>
        <taxon>Ascomycota</taxon>
        <taxon>Pezizomycotina</taxon>
        <taxon>Dothideomycetes</taxon>
        <taxon>Dothideomycetidae</taxon>
        <taxon>Mycosphaerellales</taxon>
        <taxon>Mycosphaerellaceae</taxon>
        <taxon>Pseudocercospora</taxon>
    </lineage>
</organism>
<evidence type="ECO:0000313" key="8">
    <source>
        <dbReference type="Proteomes" id="UP000070133"/>
    </source>
</evidence>
<dbReference type="PANTHER" id="PTHR45969">
    <property type="entry name" value="RING ZINC FINGER PROTEIN-RELATED"/>
    <property type="match status" value="1"/>
</dbReference>
<evidence type="ECO:0000259" key="6">
    <source>
        <dbReference type="PROSITE" id="PS50089"/>
    </source>
</evidence>
<dbReference type="Gene3D" id="3.30.40.10">
    <property type="entry name" value="Zinc/RING finger domain, C3HC4 (zinc finger)"/>
    <property type="match status" value="1"/>
</dbReference>
<dbReference type="InterPro" id="IPR017907">
    <property type="entry name" value="Znf_RING_CS"/>
</dbReference>
<sequence length="343" mass="37948">MSRRSDFPLPSQDSQETRDRRPRPPPLPFPPMTPNAPQAGSHLGQLLQATGVRPYDTRIVTPTSYAHQPNSPHRRPESSPLSNVYRTRTIEPDNSANVDTDHDFDRFIDTDDLEYADLPGLPGSFNTRSYTPPAPNSLSRLQNALGHRELPHGPPPSPTPSDNAMDAINFQPTMPPSSSVLHDRAPGQDLEQELEAAIPGPRLQFNPAATNIEDRLPGTDPENSDQRLVDQLIQQTHDLETRLRRRGDGRIPPAADHTVRTLRALLQSFSDPPVISVHALPLRHITVADQDEDGYATCSICREHVGLGTAVTQLSCSHWFCTGCLEPWLHRRTCPACRATISG</sequence>
<dbReference type="STRING" id="321146.A0A139GWU8"/>
<evidence type="ECO:0000256" key="3">
    <source>
        <dbReference type="ARBA" id="ARBA00022833"/>
    </source>
</evidence>
<keyword evidence="3" id="KW-0862">Zinc</keyword>
<dbReference type="PROSITE" id="PS50089">
    <property type="entry name" value="ZF_RING_2"/>
    <property type="match status" value="1"/>
</dbReference>
<protein>
    <recommendedName>
        <fullName evidence="6">RING-type domain-containing protein</fullName>
    </recommendedName>
</protein>
<keyword evidence="1" id="KW-0479">Metal-binding</keyword>
<dbReference type="SMART" id="SM00184">
    <property type="entry name" value="RING"/>
    <property type="match status" value="1"/>
</dbReference>
<evidence type="ECO:0000256" key="2">
    <source>
        <dbReference type="ARBA" id="ARBA00022771"/>
    </source>
</evidence>
<evidence type="ECO:0000256" key="5">
    <source>
        <dbReference type="SAM" id="MobiDB-lite"/>
    </source>
</evidence>
<keyword evidence="2 4" id="KW-0863">Zinc-finger</keyword>
<dbReference type="InterPro" id="IPR013083">
    <property type="entry name" value="Znf_RING/FYVE/PHD"/>
</dbReference>
<dbReference type="SUPFAM" id="SSF57850">
    <property type="entry name" value="RING/U-box"/>
    <property type="match status" value="1"/>
</dbReference>
<evidence type="ECO:0000256" key="4">
    <source>
        <dbReference type="PROSITE-ProRule" id="PRU00175"/>
    </source>
</evidence>
<feature type="domain" description="RING-type" evidence="6">
    <location>
        <begin position="298"/>
        <end position="338"/>
    </location>
</feature>
<dbReference type="GO" id="GO:0008270">
    <property type="term" value="F:zinc ion binding"/>
    <property type="evidence" value="ECO:0007669"/>
    <property type="project" value="UniProtKB-KW"/>
</dbReference>
<feature type="compositionally biased region" description="Pro residues" evidence="5">
    <location>
        <begin position="24"/>
        <end position="34"/>
    </location>
</feature>
<dbReference type="InterPro" id="IPR001841">
    <property type="entry name" value="Znf_RING"/>
</dbReference>
<feature type="compositionally biased region" description="Polar residues" evidence="5">
    <location>
        <begin position="170"/>
        <end position="180"/>
    </location>
</feature>
<dbReference type="EMBL" id="LFZN01000268">
    <property type="protein sequence ID" value="KXS94673.1"/>
    <property type="molecule type" value="Genomic_DNA"/>
</dbReference>
<gene>
    <name evidence="7" type="ORF">AC578_10092</name>
</gene>
<dbReference type="Pfam" id="PF13639">
    <property type="entry name" value="zf-RING_2"/>
    <property type="match status" value="1"/>
</dbReference>
<dbReference type="AlphaFoldDB" id="A0A139GWU8"/>
<dbReference type="PROSITE" id="PS00518">
    <property type="entry name" value="ZF_RING_1"/>
    <property type="match status" value="1"/>
</dbReference>
<name>A0A139GWU8_9PEZI</name>
<reference evidence="7 8" key="1">
    <citation type="submission" date="2015-07" db="EMBL/GenBank/DDBJ databases">
        <title>Comparative genomics of the Sigatoka disease complex on banana suggests a link between parallel evolutionary changes in Pseudocercospora fijiensis and Pseudocercospora eumusae and increased virulence on the banana host.</title>
        <authorList>
            <person name="Chang T.-C."/>
            <person name="Salvucci A."/>
            <person name="Crous P.W."/>
            <person name="Stergiopoulos I."/>
        </authorList>
    </citation>
    <scope>NUCLEOTIDE SEQUENCE [LARGE SCALE GENOMIC DNA]</scope>
    <source>
        <strain evidence="7 8">CBS 114824</strain>
    </source>
</reference>